<reference evidence="1 2" key="1">
    <citation type="submission" date="2019-03" db="EMBL/GenBank/DDBJ databases">
        <title>First draft genome of Liparis tanakae, snailfish: a comprehensive survey of snailfish specific genes.</title>
        <authorList>
            <person name="Kim W."/>
            <person name="Song I."/>
            <person name="Jeong J.-H."/>
            <person name="Kim D."/>
            <person name="Kim S."/>
            <person name="Ryu S."/>
            <person name="Song J.Y."/>
            <person name="Lee S.K."/>
        </authorList>
    </citation>
    <scope>NUCLEOTIDE SEQUENCE [LARGE SCALE GENOMIC DNA]</scope>
    <source>
        <tissue evidence="1">Muscle</tissue>
    </source>
</reference>
<dbReference type="Proteomes" id="UP000314294">
    <property type="component" value="Unassembled WGS sequence"/>
</dbReference>
<keyword evidence="2" id="KW-1185">Reference proteome</keyword>
<dbReference type="EMBL" id="SRLO01001389">
    <property type="protein sequence ID" value="TNN38254.1"/>
    <property type="molecule type" value="Genomic_DNA"/>
</dbReference>
<organism evidence="1 2">
    <name type="scientific">Liparis tanakae</name>
    <name type="common">Tanaka's snailfish</name>
    <dbReference type="NCBI Taxonomy" id="230148"/>
    <lineage>
        <taxon>Eukaryota</taxon>
        <taxon>Metazoa</taxon>
        <taxon>Chordata</taxon>
        <taxon>Craniata</taxon>
        <taxon>Vertebrata</taxon>
        <taxon>Euteleostomi</taxon>
        <taxon>Actinopterygii</taxon>
        <taxon>Neopterygii</taxon>
        <taxon>Teleostei</taxon>
        <taxon>Neoteleostei</taxon>
        <taxon>Acanthomorphata</taxon>
        <taxon>Eupercaria</taxon>
        <taxon>Perciformes</taxon>
        <taxon>Cottioidei</taxon>
        <taxon>Cottales</taxon>
        <taxon>Liparidae</taxon>
        <taxon>Liparis</taxon>
    </lineage>
</organism>
<evidence type="ECO:0000313" key="2">
    <source>
        <dbReference type="Proteomes" id="UP000314294"/>
    </source>
</evidence>
<sequence length="184" mass="20316">MTPGLIRGVISSSRLEGQQQKSRSHGGRMWRVAKNLTLIRLHLSTWRPDGRQHELRSLVGKVYPSIWVVKEYSLVKGRRGMASVLVRGIQFTDDDHLLLVVVVVHGRVDHPQAAFVHRKVDVGVAPPLPGGGVLVDHVVELRPGRHVSHPQIVLDDVLGEGPVVVEGSVVNHVACAYPVVRQFE</sequence>
<comment type="caution">
    <text evidence="1">The sequence shown here is derived from an EMBL/GenBank/DDBJ whole genome shotgun (WGS) entry which is preliminary data.</text>
</comment>
<proteinExistence type="predicted"/>
<gene>
    <name evidence="1" type="ORF">EYF80_051577</name>
</gene>
<protein>
    <submittedName>
        <fullName evidence="1">Uncharacterized protein</fullName>
    </submittedName>
</protein>
<dbReference type="AlphaFoldDB" id="A0A4Z2FBT9"/>
<accession>A0A4Z2FBT9</accession>
<evidence type="ECO:0000313" key="1">
    <source>
        <dbReference type="EMBL" id="TNN38254.1"/>
    </source>
</evidence>
<name>A0A4Z2FBT9_9TELE</name>